<protein>
    <submittedName>
        <fullName evidence="3">Ferredoxin</fullName>
    </submittedName>
</protein>
<evidence type="ECO:0000313" key="3">
    <source>
        <dbReference type="EMBL" id="RZM85120.1"/>
    </source>
</evidence>
<dbReference type="GO" id="GO:0051537">
    <property type="term" value="F:2 iron, 2 sulfur cluster binding"/>
    <property type="evidence" value="ECO:0007669"/>
    <property type="project" value="InterPro"/>
</dbReference>
<dbReference type="InterPro" id="IPR001041">
    <property type="entry name" value="2Fe-2S_ferredoxin-type"/>
</dbReference>
<dbReference type="RefSeq" id="WP_125716860.1">
    <property type="nucleotide sequence ID" value="NZ_PPUZ01000003.1"/>
</dbReference>
<dbReference type="Proteomes" id="UP000292345">
    <property type="component" value="Unassembled WGS sequence"/>
</dbReference>
<proteinExistence type="predicted"/>
<keyword evidence="1" id="KW-0830">Ubiquinone</keyword>
<dbReference type="InterPro" id="IPR012675">
    <property type="entry name" value="Beta-grasp_dom_sf"/>
</dbReference>
<feature type="domain" description="2Fe-2S ferredoxin-type" evidence="2">
    <location>
        <begin position="2"/>
        <end position="93"/>
    </location>
</feature>
<dbReference type="CDD" id="cd00207">
    <property type="entry name" value="fer2"/>
    <property type="match status" value="1"/>
</dbReference>
<gene>
    <name evidence="3" type="ORF">C3B51_01660</name>
</gene>
<dbReference type="OrthoDB" id="581532at2"/>
<dbReference type="InterPro" id="IPR036010">
    <property type="entry name" value="2Fe-2S_ferredoxin-like_sf"/>
</dbReference>
<accession>A0A4Q7ENJ7</accession>
<evidence type="ECO:0000256" key="1">
    <source>
        <dbReference type="ARBA" id="ARBA00023075"/>
    </source>
</evidence>
<dbReference type="PROSITE" id="PS00197">
    <property type="entry name" value="2FE2S_FER_1"/>
    <property type="match status" value="1"/>
</dbReference>
<evidence type="ECO:0000313" key="4">
    <source>
        <dbReference type="Proteomes" id="UP000292345"/>
    </source>
</evidence>
<evidence type="ECO:0000259" key="2">
    <source>
        <dbReference type="PROSITE" id="PS51085"/>
    </source>
</evidence>
<organism evidence="3 4">
    <name type="scientific">Pseudoalteromonas rubra</name>
    <dbReference type="NCBI Taxonomy" id="43658"/>
    <lineage>
        <taxon>Bacteria</taxon>
        <taxon>Pseudomonadati</taxon>
        <taxon>Pseudomonadota</taxon>
        <taxon>Gammaproteobacteria</taxon>
        <taxon>Alteromonadales</taxon>
        <taxon>Pseudoalteromonadaceae</taxon>
        <taxon>Pseudoalteromonas</taxon>
    </lineage>
</organism>
<dbReference type="InterPro" id="IPR006058">
    <property type="entry name" value="2Fe2S_fd_BS"/>
</dbReference>
<dbReference type="SUPFAM" id="SSF54292">
    <property type="entry name" value="2Fe-2S ferredoxin-like"/>
    <property type="match status" value="1"/>
</dbReference>
<comment type="caution">
    <text evidence="3">The sequence shown here is derived from an EMBL/GenBank/DDBJ whole genome shotgun (WGS) entry which is preliminary data.</text>
</comment>
<dbReference type="Gene3D" id="3.10.20.30">
    <property type="match status" value="1"/>
</dbReference>
<sequence>MHKVIIPSTGEEFSLPDRSYLTDAEELEVNGLKFGCRKGACGVCAIQIVDGYDNLSSPDKKELAFLGRLGHCQETIRLACKCQLSGSITIQPV</sequence>
<name>A0A4Q7ENJ7_9GAMM</name>
<dbReference type="EMBL" id="PPUZ01000003">
    <property type="protein sequence ID" value="RZM85120.1"/>
    <property type="molecule type" value="Genomic_DNA"/>
</dbReference>
<dbReference type="PROSITE" id="PS51085">
    <property type="entry name" value="2FE2S_FER_2"/>
    <property type="match status" value="1"/>
</dbReference>
<dbReference type="AlphaFoldDB" id="A0A4Q7ENJ7"/>
<reference evidence="3 4" key="1">
    <citation type="submission" date="2018-01" db="EMBL/GenBank/DDBJ databases">
        <title>Co-occurrence of chitin degradation, pigmentation and bioactivity in marine Pseudoalteromonas.</title>
        <authorList>
            <person name="Paulsen S."/>
            <person name="Gram L."/>
            <person name="Machado H."/>
        </authorList>
    </citation>
    <scope>NUCLEOTIDE SEQUENCE [LARGE SCALE GENOMIC DNA]</scope>
    <source>
        <strain evidence="3 4">S1946</strain>
    </source>
</reference>
<dbReference type="Pfam" id="PF00111">
    <property type="entry name" value="Fer2"/>
    <property type="match status" value="1"/>
</dbReference>